<protein>
    <submittedName>
        <fullName evidence="2">Uncharacterized protein</fullName>
    </submittedName>
</protein>
<sequence length="289" mass="31089">MSFPNRITKDTSARKGPTPLAPHDAALQAYMQTFINSIYDNTASATHARHSEHLHDSQALKVCFIESYNDAVRKLNKKFADDLTTLNAERDKKVAELRREFANDPLGTIVKQQSVANGRNEQSGRSVEQGARMEPTNVAAGESRAARVKQEPVEEAMQAAPASSILQERSISTPATEAADAPRTLQLTLALELESTASAPEAQQQNGGCAELAIAGSSGKETRQGCQDLVKVKSEVIEAGLENRGVRADSVLAESDDQVQKPASLDACPGTNDRTDRPDSSVYVDLTAT</sequence>
<evidence type="ECO:0000256" key="1">
    <source>
        <dbReference type="SAM" id="MobiDB-lite"/>
    </source>
</evidence>
<dbReference type="AlphaFoldDB" id="A0A9P3CN13"/>
<gene>
    <name evidence="2" type="ORF">CKM354_000891100</name>
</gene>
<reference evidence="2 3" key="1">
    <citation type="submission" date="2021-01" db="EMBL/GenBank/DDBJ databases">
        <title>Cercospora kikuchii MAFF 305040 whole genome shotgun sequence.</title>
        <authorList>
            <person name="Kashiwa T."/>
            <person name="Suzuki T."/>
        </authorList>
    </citation>
    <scope>NUCLEOTIDE SEQUENCE [LARGE SCALE GENOMIC DNA]</scope>
    <source>
        <strain evidence="2 3">MAFF 305040</strain>
    </source>
</reference>
<comment type="caution">
    <text evidence="2">The sequence shown here is derived from an EMBL/GenBank/DDBJ whole genome shotgun (WGS) entry which is preliminary data.</text>
</comment>
<name>A0A9P3CN13_9PEZI</name>
<feature type="compositionally biased region" description="Polar residues" evidence="1">
    <location>
        <begin position="115"/>
        <end position="126"/>
    </location>
</feature>
<feature type="region of interest" description="Disordered" evidence="1">
    <location>
        <begin position="115"/>
        <end position="180"/>
    </location>
</feature>
<dbReference type="GeneID" id="68294486"/>
<feature type="region of interest" description="Disordered" evidence="1">
    <location>
        <begin position="1"/>
        <end position="20"/>
    </location>
</feature>
<evidence type="ECO:0000313" key="2">
    <source>
        <dbReference type="EMBL" id="GIZ45758.1"/>
    </source>
</evidence>
<keyword evidence="3" id="KW-1185">Reference proteome</keyword>
<dbReference type="RefSeq" id="XP_044660245.1">
    <property type="nucleotide sequence ID" value="XM_044804310.1"/>
</dbReference>
<organism evidence="2 3">
    <name type="scientific">Cercospora kikuchii</name>
    <dbReference type="NCBI Taxonomy" id="84275"/>
    <lineage>
        <taxon>Eukaryota</taxon>
        <taxon>Fungi</taxon>
        <taxon>Dikarya</taxon>
        <taxon>Ascomycota</taxon>
        <taxon>Pezizomycotina</taxon>
        <taxon>Dothideomycetes</taxon>
        <taxon>Dothideomycetidae</taxon>
        <taxon>Mycosphaerellales</taxon>
        <taxon>Mycosphaerellaceae</taxon>
        <taxon>Cercospora</taxon>
    </lineage>
</organism>
<evidence type="ECO:0000313" key="3">
    <source>
        <dbReference type="Proteomes" id="UP000825890"/>
    </source>
</evidence>
<proteinExistence type="predicted"/>
<feature type="compositionally biased region" description="Polar residues" evidence="1">
    <location>
        <begin position="164"/>
        <end position="175"/>
    </location>
</feature>
<accession>A0A9P3CN13</accession>
<feature type="region of interest" description="Disordered" evidence="1">
    <location>
        <begin position="249"/>
        <end position="289"/>
    </location>
</feature>
<dbReference type="EMBL" id="BOLY01000005">
    <property type="protein sequence ID" value="GIZ45758.1"/>
    <property type="molecule type" value="Genomic_DNA"/>
</dbReference>
<dbReference type="Proteomes" id="UP000825890">
    <property type="component" value="Unassembled WGS sequence"/>
</dbReference>
<dbReference type="OrthoDB" id="3647068at2759"/>